<dbReference type="InterPro" id="IPR016036">
    <property type="entry name" value="Malonyl_transacylase_ACP-bd"/>
</dbReference>
<dbReference type="Pfam" id="PF21089">
    <property type="entry name" value="PKS_DH_N"/>
    <property type="match status" value="1"/>
</dbReference>
<dbReference type="Proteomes" id="UP000663844">
    <property type="component" value="Unassembled WGS sequence"/>
</dbReference>
<dbReference type="Pfam" id="PF00698">
    <property type="entry name" value="Acyl_transf_1"/>
    <property type="match status" value="1"/>
</dbReference>
<organism evidence="4 5">
    <name type="scientific">Adineta steineri</name>
    <dbReference type="NCBI Taxonomy" id="433720"/>
    <lineage>
        <taxon>Eukaryota</taxon>
        <taxon>Metazoa</taxon>
        <taxon>Spiralia</taxon>
        <taxon>Gnathifera</taxon>
        <taxon>Rotifera</taxon>
        <taxon>Eurotatoria</taxon>
        <taxon>Bdelloidea</taxon>
        <taxon>Adinetida</taxon>
        <taxon>Adinetidae</taxon>
        <taxon>Adineta</taxon>
    </lineage>
</organism>
<evidence type="ECO:0000256" key="2">
    <source>
        <dbReference type="PROSITE-ProRule" id="PRU01363"/>
    </source>
</evidence>
<dbReference type="InterPro" id="IPR014030">
    <property type="entry name" value="Ketoacyl_synth_N"/>
</dbReference>
<dbReference type="InterPro" id="IPR001227">
    <property type="entry name" value="Ac_transferase_dom_sf"/>
</dbReference>
<dbReference type="GO" id="GO:0006633">
    <property type="term" value="P:fatty acid biosynthetic process"/>
    <property type="evidence" value="ECO:0007669"/>
    <property type="project" value="UniProtKB-UniPathway"/>
</dbReference>
<dbReference type="UniPathway" id="UPA00094"/>
<dbReference type="InterPro" id="IPR016035">
    <property type="entry name" value="Acyl_Trfase/lysoPLipase"/>
</dbReference>
<accession>A0A819JTE4</accession>
<dbReference type="PANTHER" id="PTHR45681">
    <property type="entry name" value="POLYKETIDE SYNTHASE 44-RELATED"/>
    <property type="match status" value="1"/>
</dbReference>
<dbReference type="InterPro" id="IPR049552">
    <property type="entry name" value="PKS_DH_N"/>
</dbReference>
<dbReference type="SUPFAM" id="SSF55048">
    <property type="entry name" value="Probable ACP-binding domain of malonyl-CoA ACP transacylase"/>
    <property type="match status" value="1"/>
</dbReference>
<dbReference type="Gene3D" id="3.10.129.10">
    <property type="entry name" value="Hotdog Thioesterase"/>
    <property type="match status" value="1"/>
</dbReference>
<gene>
    <name evidence="4" type="ORF">OXD698_LOCUS25971</name>
</gene>
<dbReference type="Gene3D" id="3.40.47.10">
    <property type="match status" value="3"/>
</dbReference>
<keyword evidence="1" id="KW-0808">Transferase</keyword>
<feature type="domain" description="PKS/mFAS DH" evidence="3">
    <location>
        <begin position="749"/>
        <end position="893"/>
    </location>
</feature>
<dbReference type="InterPro" id="IPR050444">
    <property type="entry name" value="Polyketide_Synthase"/>
</dbReference>
<dbReference type="AlphaFoldDB" id="A0A819JTE4"/>
<name>A0A819JTE4_9BILA</name>
<dbReference type="SMART" id="SM00825">
    <property type="entry name" value="PKS_KS"/>
    <property type="match status" value="1"/>
</dbReference>
<evidence type="ECO:0000256" key="1">
    <source>
        <dbReference type="ARBA" id="ARBA00022679"/>
    </source>
</evidence>
<dbReference type="Gene3D" id="3.40.366.10">
    <property type="entry name" value="Malonyl-Coenzyme A Acyl Carrier Protein, domain 2"/>
    <property type="match status" value="1"/>
</dbReference>
<sequence length="893" mass="101718">MTSSNTLLEPIAVIGIACEFVGDIHSPNDLWYTLKESQDVGSATTIDRFDLESFTAHMHNMDNNGQLRQKLLRADAEPASIDPCHRSLILKFVGLLDGAGYSVKKMNDTKTSILTPESFLQHSFIGAQSPGGRSRSFSVDANSYAKDDDLGLLLLKQLSDAERDGDPIEANYLDRFFNRSNLDPPLLLDLIKSNLGHTEGAAGVISLIKVAMCMYHRGITANMQFTSLNPKLEAQKYNLHILQNFILFPSVSNNDKIAIGVNSFETVGSTTHSIIEEYQPINKTSIQNGHIDDGNHIKNHNDDQAFLQRISQQLLLKRTISYTHLAILIFLSHQQLQEQINAFLTKKALPDLTIITGQSPQWWAMGRQLYENEPLFNKWINLIDGEITKINNGEWRLLEELIKKKNEQESRTNDTNIGQPPLFAIRVALAALLVSWNIYPSSIISHSAGDQADAFVADRLSLEEAVRVVYHRLRLQNRNTRQGGRMLAVSMSEEEVENKLLKSIEHLACITVVNSPRSVTISGNEKTIDKIQQIFSIFYPNVFKACVRIKNAFHSYQMNRFDIEKDMLLSLEDIRGYSIKEQKQTFNPICAQAKLYSSIIGEQMNDNILLDGQYWWSNVRQVVRFYDAIAAIIKDEAANVFLEISSHPVLGTSIRECYVLTNQQQSSPLILLTLIRKENEQITLLTSLAQLTTLSHVWQQYFHTRQILPLKNHEEYFDNFPLYKFHLSPCWYESKGSSIQRLANRIPTHPLLGIRQLNDQTSATWKSLININVPQHSFLKDHKSQDAILFPAVAYLELATAASQQLLSSKEDDQQQQPTIIFEDINFTKALILNEHELVEVFTQIIMPMREWYIIFCNQDNLNKYLLNQFTLHAQGKIEINFKEQKSLTIPNT</sequence>
<dbReference type="InterPro" id="IPR014031">
    <property type="entry name" value="Ketoacyl_synth_C"/>
</dbReference>
<dbReference type="InterPro" id="IPR016039">
    <property type="entry name" value="Thiolase-like"/>
</dbReference>
<dbReference type="InterPro" id="IPR020841">
    <property type="entry name" value="PKS_Beta-ketoAc_synthase_dom"/>
</dbReference>
<evidence type="ECO:0000259" key="3">
    <source>
        <dbReference type="PROSITE" id="PS52019"/>
    </source>
</evidence>
<evidence type="ECO:0000313" key="5">
    <source>
        <dbReference type="Proteomes" id="UP000663844"/>
    </source>
</evidence>
<dbReference type="Gene3D" id="3.30.70.3290">
    <property type="match status" value="1"/>
</dbReference>
<protein>
    <recommendedName>
        <fullName evidence="3">PKS/mFAS DH domain-containing protein</fullName>
    </recommendedName>
</protein>
<dbReference type="PANTHER" id="PTHR45681:SF6">
    <property type="entry name" value="POLYKETIDE SYNTHASE 37"/>
    <property type="match status" value="1"/>
</dbReference>
<proteinExistence type="predicted"/>
<reference evidence="4" key="1">
    <citation type="submission" date="2021-02" db="EMBL/GenBank/DDBJ databases">
        <authorList>
            <person name="Nowell W R."/>
        </authorList>
    </citation>
    <scope>NUCLEOTIDE SEQUENCE</scope>
</reference>
<comment type="caution">
    <text evidence="2">Lacks conserved residue(s) required for the propagation of feature annotation.</text>
</comment>
<dbReference type="GO" id="GO:0016746">
    <property type="term" value="F:acyltransferase activity"/>
    <property type="evidence" value="ECO:0007669"/>
    <property type="project" value="InterPro"/>
</dbReference>
<dbReference type="SMART" id="SM00827">
    <property type="entry name" value="PKS_AT"/>
    <property type="match status" value="1"/>
</dbReference>
<dbReference type="InterPro" id="IPR014043">
    <property type="entry name" value="Acyl_transferase_dom"/>
</dbReference>
<comment type="caution">
    <text evidence="4">The sequence shown here is derived from an EMBL/GenBank/DDBJ whole genome shotgun (WGS) entry which is preliminary data.</text>
</comment>
<dbReference type="EMBL" id="CAJOAZ010002537">
    <property type="protein sequence ID" value="CAF3938134.1"/>
    <property type="molecule type" value="Genomic_DNA"/>
</dbReference>
<dbReference type="PROSITE" id="PS52019">
    <property type="entry name" value="PKS_MFAS_DH"/>
    <property type="match status" value="1"/>
</dbReference>
<dbReference type="SUPFAM" id="SSF52151">
    <property type="entry name" value="FabD/lysophospholipase-like"/>
    <property type="match status" value="1"/>
</dbReference>
<dbReference type="SUPFAM" id="SSF53901">
    <property type="entry name" value="Thiolase-like"/>
    <property type="match status" value="2"/>
</dbReference>
<feature type="region of interest" description="N-terminal hotdog fold" evidence="2">
    <location>
        <begin position="749"/>
        <end position="885"/>
    </location>
</feature>
<dbReference type="Pfam" id="PF02801">
    <property type="entry name" value="Ketoacyl-synt_C"/>
    <property type="match status" value="1"/>
</dbReference>
<dbReference type="Pfam" id="PF00109">
    <property type="entry name" value="ketoacyl-synt"/>
    <property type="match status" value="1"/>
</dbReference>
<dbReference type="InterPro" id="IPR049900">
    <property type="entry name" value="PKS_mFAS_DH"/>
</dbReference>
<evidence type="ECO:0000313" key="4">
    <source>
        <dbReference type="EMBL" id="CAF3938134.1"/>
    </source>
</evidence>